<keyword evidence="5 6" id="KW-0472">Membrane</keyword>
<keyword evidence="3 6" id="KW-0812">Transmembrane</keyword>
<protein>
    <submittedName>
        <fullName evidence="7">Lipopolysaccharide export system permease protein</fullName>
    </submittedName>
</protein>
<feature type="transmembrane region" description="Helical" evidence="6">
    <location>
        <begin position="338"/>
        <end position="361"/>
    </location>
</feature>
<feature type="transmembrane region" description="Helical" evidence="6">
    <location>
        <begin position="396"/>
        <end position="415"/>
    </location>
</feature>
<reference evidence="7 8" key="1">
    <citation type="submission" date="2024-05" db="EMBL/GenBank/DDBJ databases">
        <authorList>
            <person name="Duchaud E."/>
        </authorList>
    </citation>
    <scope>NUCLEOTIDE SEQUENCE [LARGE SCALE GENOMIC DNA]</scope>
    <source>
        <strain evidence="7">Ena-SAMPLE-TAB-13-05-2024-13:56:06:370-140305</strain>
    </source>
</reference>
<feature type="transmembrane region" description="Helical" evidence="6">
    <location>
        <begin position="367"/>
        <end position="384"/>
    </location>
</feature>
<feature type="transmembrane region" description="Helical" evidence="6">
    <location>
        <begin position="427"/>
        <end position="445"/>
    </location>
</feature>
<evidence type="ECO:0000256" key="1">
    <source>
        <dbReference type="ARBA" id="ARBA00004651"/>
    </source>
</evidence>
<dbReference type="PANTHER" id="PTHR33529:SF6">
    <property type="entry name" value="YJGP_YJGQ FAMILY PERMEASE"/>
    <property type="match status" value="1"/>
</dbReference>
<comment type="subcellular location">
    <subcellularLocation>
        <location evidence="1">Cell membrane</location>
        <topology evidence="1">Multi-pass membrane protein</topology>
    </subcellularLocation>
</comment>
<accession>A0ABP1FB22</accession>
<feature type="transmembrane region" description="Helical" evidence="6">
    <location>
        <begin position="73"/>
        <end position="97"/>
    </location>
</feature>
<evidence type="ECO:0000256" key="6">
    <source>
        <dbReference type="SAM" id="Phobius"/>
    </source>
</evidence>
<organism evidence="7 8">
    <name type="scientific">Tenacibaculum vairaonense</name>
    <dbReference type="NCBI Taxonomy" id="3137860"/>
    <lineage>
        <taxon>Bacteria</taxon>
        <taxon>Pseudomonadati</taxon>
        <taxon>Bacteroidota</taxon>
        <taxon>Flavobacteriia</taxon>
        <taxon>Flavobacteriales</taxon>
        <taxon>Flavobacteriaceae</taxon>
        <taxon>Tenacibaculum</taxon>
    </lineage>
</organism>
<keyword evidence="4 6" id="KW-1133">Transmembrane helix</keyword>
<sequence>MLWLAFDNFAGKGIGVVIILKFLWYSALMAAPQALPIGVLLSSIMTLGGLSENYEFAAAKSAGVSLPRMVRSLVFLALFLSFINFLFLNHVYPYAVLKQLNLKANIKKKQPALALVPGSFNTEIPNYQIKFEEKYGEENNLLKKVLIYDLSSRKGNNKIITAKKGELISEEGSRYMTLVLKDGYYFEHHKKNGATYNERKKMPASHADFDEYTINIDISSIDDTDLDELKYTKNFNMLSLGQLKDTIPFLKKGYDEYITSRSKNLFLTVDVEDLHQYPDSLIDKQLSLDIITNFEVREQNSILSTALSKVDRTLNNNKSYKEPLKNRRKWLNLHDIEYYNRMAFSLSCLLLFFIGAPLGSIIRKGGMGLPMILAIAVYVLYFFTNTFGRNMAEESSVTAITGSWIAVILMLPLAITLTVRATKDKGLFNINTIFSPITTFIKNLFSKKEKTT</sequence>
<evidence type="ECO:0000256" key="2">
    <source>
        <dbReference type="ARBA" id="ARBA00022475"/>
    </source>
</evidence>
<evidence type="ECO:0000256" key="4">
    <source>
        <dbReference type="ARBA" id="ARBA00022989"/>
    </source>
</evidence>
<evidence type="ECO:0000256" key="5">
    <source>
        <dbReference type="ARBA" id="ARBA00023136"/>
    </source>
</evidence>
<keyword evidence="2" id="KW-1003">Cell membrane</keyword>
<dbReference type="Proteomes" id="UP001497602">
    <property type="component" value="Unassembled WGS sequence"/>
</dbReference>
<feature type="transmembrane region" description="Helical" evidence="6">
    <location>
        <begin position="22"/>
        <end position="45"/>
    </location>
</feature>
<proteinExistence type="predicted"/>
<dbReference type="Pfam" id="PF03739">
    <property type="entry name" value="LptF_LptG"/>
    <property type="match status" value="1"/>
</dbReference>
<comment type="caution">
    <text evidence="7">The sequence shown here is derived from an EMBL/GenBank/DDBJ whole genome shotgun (WGS) entry which is preliminary data.</text>
</comment>
<dbReference type="InterPro" id="IPR005495">
    <property type="entry name" value="LptG/LptF_permease"/>
</dbReference>
<keyword evidence="8" id="KW-1185">Reference proteome</keyword>
<evidence type="ECO:0000313" key="8">
    <source>
        <dbReference type="Proteomes" id="UP001497602"/>
    </source>
</evidence>
<gene>
    <name evidence="7" type="ORF">T190115A13A_40075</name>
</gene>
<evidence type="ECO:0000256" key="3">
    <source>
        <dbReference type="ARBA" id="ARBA00022692"/>
    </source>
</evidence>
<dbReference type="PANTHER" id="PTHR33529">
    <property type="entry name" value="SLR0882 PROTEIN-RELATED"/>
    <property type="match status" value="1"/>
</dbReference>
<evidence type="ECO:0000313" key="7">
    <source>
        <dbReference type="EMBL" id="CAL2107553.1"/>
    </source>
</evidence>
<name>A0ABP1FB22_9FLAO</name>
<dbReference type="EMBL" id="CAXJRC010000041">
    <property type="protein sequence ID" value="CAL2107553.1"/>
    <property type="molecule type" value="Genomic_DNA"/>
</dbReference>